<dbReference type="Proteomes" id="UP001652740">
    <property type="component" value="Unplaced"/>
</dbReference>
<evidence type="ECO:0000256" key="5">
    <source>
        <dbReference type="ARBA" id="ARBA00022676"/>
    </source>
</evidence>
<evidence type="ECO:0000256" key="2">
    <source>
        <dbReference type="ARBA" id="ARBA00004687"/>
    </source>
</evidence>
<evidence type="ECO:0000313" key="14">
    <source>
        <dbReference type="Proteomes" id="UP001652740"/>
    </source>
</evidence>
<dbReference type="GO" id="GO:0006506">
    <property type="term" value="P:GPI anchor biosynthetic process"/>
    <property type="evidence" value="ECO:0007669"/>
    <property type="project" value="UniProtKB-UniPathway"/>
</dbReference>
<feature type="transmembrane region" description="Helical" evidence="13">
    <location>
        <begin position="315"/>
        <end position="337"/>
    </location>
</feature>
<feature type="transmembrane region" description="Helical" evidence="13">
    <location>
        <begin position="225"/>
        <end position="246"/>
    </location>
</feature>
<dbReference type="UniPathway" id="UPA00196"/>
<dbReference type="OrthoDB" id="1741594at2759"/>
<feature type="transmembrane region" description="Helical" evidence="13">
    <location>
        <begin position="385"/>
        <end position="408"/>
    </location>
</feature>
<sequence length="429" mass="49355">METLKQYLNLPFRCHLLAGALIRFILILYGDFHDKIYDVPYTDVDYKVFSDAARHVVNGNSPYQRHTYRYSPLLAYLMVPNIVIAKNFGKALFSIFDLLVAFAIKILVEHQFETKDKGKSSKIAVCCSLFWLYNPMSIGISTRGNADSVPCFFIILSILFLQTDIVKGLLKFALSGILLGISIHLRLYPLAFSFPMYLSLGAYKISRKTSIKTGFVSLMPNKQQIVLTFSCITTLFFLTYSMYVLYGYEFLFETYIYHLFRKDTRHNFSVLFYYSYLTMDQLSFDIVKTVSQAFECIILFIISLTFGCDPKTLPFALFSQAVVLVAFNSVMTSQYFVWFLSLLPLVVHNLKIIPAKALILAIIWISAQGAWLFYAYLLEFKCRQVFIFIWLKSVVFFCANIFVLGQLIKSYTIGYGFGHFNVATDIKNK</sequence>
<keyword evidence="9 13" id="KW-1133">Transmembrane helix</keyword>
<dbReference type="GO" id="GO:0005789">
    <property type="term" value="C:endoplasmic reticulum membrane"/>
    <property type="evidence" value="ECO:0007669"/>
    <property type="project" value="UniProtKB-SubCell"/>
</dbReference>
<feature type="transmembrane region" description="Helical" evidence="13">
    <location>
        <begin position="290"/>
        <end position="308"/>
    </location>
</feature>
<evidence type="ECO:0000256" key="6">
    <source>
        <dbReference type="ARBA" id="ARBA00022679"/>
    </source>
</evidence>
<evidence type="ECO:0000313" key="15">
    <source>
        <dbReference type="RefSeq" id="XP_026764875.1"/>
    </source>
</evidence>
<evidence type="ECO:0000256" key="13">
    <source>
        <dbReference type="RuleBase" id="RU365064"/>
    </source>
</evidence>
<evidence type="ECO:0000256" key="12">
    <source>
        <dbReference type="ARBA" id="ARBA00093608"/>
    </source>
</evidence>
<dbReference type="InterPro" id="IPR007704">
    <property type="entry name" value="PIG-M"/>
</dbReference>
<evidence type="ECO:0000256" key="3">
    <source>
        <dbReference type="ARBA" id="ARBA00011071"/>
    </source>
</evidence>
<dbReference type="KEGG" id="gmw:113523206"/>
<gene>
    <name evidence="15" type="primary">LOC113523206</name>
</gene>
<feature type="transmembrane region" description="Helical" evidence="13">
    <location>
        <begin position="357"/>
        <end position="378"/>
    </location>
</feature>
<evidence type="ECO:0000256" key="8">
    <source>
        <dbReference type="ARBA" id="ARBA00022824"/>
    </source>
</evidence>
<keyword evidence="10 13" id="KW-0472">Membrane</keyword>
<comment type="caution">
    <text evidence="13">Lacks conserved residue(s) required for the propagation of feature annotation.</text>
</comment>
<accession>A0A6J1X9F4</accession>
<organism evidence="14 15">
    <name type="scientific">Galleria mellonella</name>
    <name type="common">Greater wax moth</name>
    <dbReference type="NCBI Taxonomy" id="7137"/>
    <lineage>
        <taxon>Eukaryota</taxon>
        <taxon>Metazoa</taxon>
        <taxon>Ecdysozoa</taxon>
        <taxon>Arthropoda</taxon>
        <taxon>Hexapoda</taxon>
        <taxon>Insecta</taxon>
        <taxon>Pterygota</taxon>
        <taxon>Neoptera</taxon>
        <taxon>Endopterygota</taxon>
        <taxon>Lepidoptera</taxon>
        <taxon>Glossata</taxon>
        <taxon>Ditrysia</taxon>
        <taxon>Pyraloidea</taxon>
        <taxon>Pyralidae</taxon>
        <taxon>Galleriinae</taxon>
        <taxon>Galleria</taxon>
    </lineage>
</organism>
<dbReference type="AlphaFoldDB" id="A0A6J1X9F4"/>
<comment type="pathway">
    <text evidence="2 13">Glycolipid biosynthesis; glycosylphosphatidylinositol-anchor biosynthesis.</text>
</comment>
<keyword evidence="5 13" id="KW-0328">Glycosyltransferase</keyword>
<dbReference type="CTD" id="37470"/>
<keyword evidence="14" id="KW-1185">Reference proteome</keyword>
<dbReference type="Pfam" id="PF05007">
    <property type="entry name" value="Mannosyl_trans"/>
    <property type="match status" value="1"/>
</dbReference>
<feature type="transmembrane region" description="Helical" evidence="13">
    <location>
        <begin position="267"/>
        <end position="284"/>
    </location>
</feature>
<evidence type="ECO:0000256" key="10">
    <source>
        <dbReference type="ARBA" id="ARBA00023136"/>
    </source>
</evidence>
<protein>
    <recommendedName>
        <fullName evidence="12 13">GPI alpha-1,4-mannosyltransferase I, catalytic subunit</fullName>
        <ecNumber evidence="13">2.4.1.-</ecNumber>
    </recommendedName>
    <alternativeName>
        <fullName evidence="13">GPI mannosyltransferase I</fullName>
    </alternativeName>
</protein>
<keyword evidence="7 13" id="KW-0812">Transmembrane</keyword>
<dbReference type="GO" id="GO:1990529">
    <property type="term" value="C:glycosylphosphatidylinositol-mannosyltransferase I complex"/>
    <property type="evidence" value="ECO:0007669"/>
    <property type="project" value="TreeGrafter"/>
</dbReference>
<dbReference type="PANTHER" id="PTHR12886:SF0">
    <property type="entry name" value="GPI MANNOSYLTRANSFERASE 1"/>
    <property type="match status" value="1"/>
</dbReference>
<comment type="similarity">
    <text evidence="3 13">Belongs to the PIGM family.</text>
</comment>
<keyword evidence="6 13" id="KW-0808">Transferase</keyword>
<keyword evidence="4 13" id="KW-0337">GPI-anchor biosynthesis</keyword>
<dbReference type="GO" id="GO:0051751">
    <property type="term" value="F:alpha-1,4-mannosyltransferase activity"/>
    <property type="evidence" value="ECO:0007669"/>
    <property type="project" value="InterPro"/>
</dbReference>
<reference evidence="15" key="1">
    <citation type="submission" date="2025-08" db="UniProtKB">
        <authorList>
            <consortium name="RefSeq"/>
        </authorList>
    </citation>
    <scope>IDENTIFICATION</scope>
    <source>
        <tissue evidence="15">Whole larvae</tissue>
    </source>
</reference>
<dbReference type="InParanoid" id="A0A6J1X9F4"/>
<comment type="function">
    <text evidence="11 13">Catalytic subunit of the glycosylphosphatidylinositol-mannosyltransferase I complex which catalyzes the transfer of the first mannose, via an alpha-1,4 bond from a dolichol-phosphate-mannose (Dol-P-Man) to the glucosaminyl acyl phosphatidylinositol (GlcN-(acyl)PI) intermediate to generate alpha-D-Man-(1-&gt;4)-alpha-D-GlcN-(1-&gt;6)-(1-radyl,2-acyl-sn-glycero-3-phospho)-2-acyl-inositol and participates in the sixth step of the glycosylphosphatidylinositol-anchor biosynthesis.</text>
</comment>
<proteinExistence type="inferred from homology"/>
<evidence type="ECO:0000256" key="1">
    <source>
        <dbReference type="ARBA" id="ARBA00004477"/>
    </source>
</evidence>
<name>A0A6J1X9F4_GALME</name>
<dbReference type="PANTHER" id="PTHR12886">
    <property type="entry name" value="PIG-M MANNOSYLTRANSFERASE"/>
    <property type="match status" value="1"/>
</dbReference>
<evidence type="ECO:0000256" key="4">
    <source>
        <dbReference type="ARBA" id="ARBA00022502"/>
    </source>
</evidence>
<dbReference type="RefSeq" id="XP_026764875.1">
    <property type="nucleotide sequence ID" value="XM_026909074.3"/>
</dbReference>
<evidence type="ECO:0000256" key="11">
    <source>
        <dbReference type="ARBA" id="ARBA00093408"/>
    </source>
</evidence>
<dbReference type="GO" id="GO:0004376">
    <property type="term" value="F:GPI mannosyltransferase activity"/>
    <property type="evidence" value="ECO:0007669"/>
    <property type="project" value="InterPro"/>
</dbReference>
<evidence type="ECO:0000256" key="9">
    <source>
        <dbReference type="ARBA" id="ARBA00022989"/>
    </source>
</evidence>
<dbReference type="GeneID" id="113523206"/>
<keyword evidence="8 13" id="KW-0256">Endoplasmic reticulum</keyword>
<dbReference type="EC" id="2.4.1.-" evidence="13"/>
<comment type="subcellular location">
    <subcellularLocation>
        <location evidence="1 13">Endoplasmic reticulum membrane</location>
        <topology evidence="1 13">Multi-pass membrane protein</topology>
    </subcellularLocation>
</comment>
<dbReference type="FunCoup" id="A0A6J1X9F4">
    <property type="interactions" value="1142"/>
</dbReference>
<evidence type="ECO:0000256" key="7">
    <source>
        <dbReference type="ARBA" id="ARBA00022692"/>
    </source>
</evidence>